<accession>A0A0N4TT74</accession>
<dbReference type="WBParaSite" id="BPAG_0001192801-mRNA-1">
    <property type="protein sequence ID" value="BPAG_0001192801-mRNA-1"/>
    <property type="gene ID" value="BPAG_0001192801"/>
</dbReference>
<protein>
    <submittedName>
        <fullName evidence="3">RUN domain-containing protein</fullName>
    </submittedName>
</protein>
<proteinExistence type="predicted"/>
<dbReference type="EMBL" id="UZAD01013255">
    <property type="protein sequence ID" value="VDN93076.1"/>
    <property type="molecule type" value="Genomic_DNA"/>
</dbReference>
<gene>
    <name evidence="1" type="ORF">BPAG_LOCUS11890</name>
</gene>
<dbReference type="Proteomes" id="UP000278627">
    <property type="component" value="Unassembled WGS sequence"/>
</dbReference>
<sequence length="178" mass="20198">MISPLYSHVGPFHHRVAVFNSAGDILLDKLSAGFSLIDEASAKICIELVSSILICRMGGNVSCVHVWERLFHSDNHSMLRVVGGRYISVSQRNFVNFLSSMCKVCCECIGLDWCCEWIELGWFTCTIESSALSWTPTVRNQRRFENVPVSKTKSQRCELSRKENDFVSQGNRAVRKKF</sequence>
<dbReference type="AlphaFoldDB" id="A0A0N4TT74"/>
<evidence type="ECO:0000313" key="1">
    <source>
        <dbReference type="EMBL" id="VDN93076.1"/>
    </source>
</evidence>
<evidence type="ECO:0000313" key="3">
    <source>
        <dbReference type="WBParaSite" id="BPAG_0001192801-mRNA-1"/>
    </source>
</evidence>
<evidence type="ECO:0000313" key="2">
    <source>
        <dbReference type="Proteomes" id="UP000278627"/>
    </source>
</evidence>
<reference evidence="3" key="1">
    <citation type="submission" date="2017-02" db="UniProtKB">
        <authorList>
            <consortium name="WormBaseParasite"/>
        </authorList>
    </citation>
    <scope>IDENTIFICATION</scope>
</reference>
<name>A0A0N4TT74_BRUPA</name>
<organism evidence="3">
    <name type="scientific">Brugia pahangi</name>
    <name type="common">Filarial nematode worm</name>
    <dbReference type="NCBI Taxonomy" id="6280"/>
    <lineage>
        <taxon>Eukaryota</taxon>
        <taxon>Metazoa</taxon>
        <taxon>Ecdysozoa</taxon>
        <taxon>Nematoda</taxon>
        <taxon>Chromadorea</taxon>
        <taxon>Rhabditida</taxon>
        <taxon>Spirurina</taxon>
        <taxon>Spiruromorpha</taxon>
        <taxon>Filarioidea</taxon>
        <taxon>Onchocercidae</taxon>
        <taxon>Brugia</taxon>
    </lineage>
</organism>
<keyword evidence="2" id="KW-1185">Reference proteome</keyword>
<reference evidence="1 2" key="2">
    <citation type="submission" date="2018-11" db="EMBL/GenBank/DDBJ databases">
        <authorList>
            <consortium name="Pathogen Informatics"/>
        </authorList>
    </citation>
    <scope>NUCLEOTIDE SEQUENCE [LARGE SCALE GENOMIC DNA]</scope>
</reference>